<keyword evidence="1" id="KW-1133">Transmembrane helix</keyword>
<evidence type="ECO:0000313" key="3">
    <source>
        <dbReference type="Proteomes" id="UP001597233"/>
    </source>
</evidence>
<gene>
    <name evidence="2" type="ORF">ACFSC9_00040</name>
</gene>
<evidence type="ECO:0000256" key="1">
    <source>
        <dbReference type="SAM" id="Phobius"/>
    </source>
</evidence>
<name>A0ABW4RDU3_9BACL</name>
<sequence>MKLWLRTLTIFIMIEGLVSVLWFVLGVTAYFQRGMDLIATAYLGGLAVPMLLLSFLFAYLLSKKWTPRDKEQRMLLYTTCVINMLFSVVLVSSLYTNGWTNTHSERDTLKVTDDQKYEYQIELVNLFQRNSYARLHLRNVQSDARSSIRVDMHSNEIVALGVSNINNWVELKSTTSSEKYILRTTADLGIPEESFIIDVLAENAQSFN</sequence>
<proteinExistence type="predicted"/>
<keyword evidence="1" id="KW-0812">Transmembrane</keyword>
<comment type="caution">
    <text evidence="2">The sequence shown here is derived from an EMBL/GenBank/DDBJ whole genome shotgun (WGS) entry which is preliminary data.</text>
</comment>
<dbReference type="Proteomes" id="UP001597233">
    <property type="component" value="Unassembled WGS sequence"/>
</dbReference>
<reference evidence="3" key="1">
    <citation type="journal article" date="2019" name="Int. J. Syst. Evol. Microbiol.">
        <title>The Global Catalogue of Microorganisms (GCM) 10K type strain sequencing project: providing services to taxonomists for standard genome sequencing and annotation.</title>
        <authorList>
            <consortium name="The Broad Institute Genomics Platform"/>
            <consortium name="The Broad Institute Genome Sequencing Center for Infectious Disease"/>
            <person name="Wu L."/>
            <person name="Ma J."/>
        </authorList>
    </citation>
    <scope>NUCLEOTIDE SEQUENCE [LARGE SCALE GENOMIC DNA]</scope>
    <source>
        <strain evidence="3">CCUG 54950</strain>
    </source>
</reference>
<organism evidence="2 3">
    <name type="scientific">Paenibacillus wenxiniae</name>
    <dbReference type="NCBI Taxonomy" id="1636843"/>
    <lineage>
        <taxon>Bacteria</taxon>
        <taxon>Bacillati</taxon>
        <taxon>Bacillota</taxon>
        <taxon>Bacilli</taxon>
        <taxon>Bacillales</taxon>
        <taxon>Paenibacillaceae</taxon>
        <taxon>Paenibacillus</taxon>
    </lineage>
</organism>
<accession>A0ABW4RDU3</accession>
<evidence type="ECO:0000313" key="2">
    <source>
        <dbReference type="EMBL" id="MFD1883909.1"/>
    </source>
</evidence>
<dbReference type="RefSeq" id="WP_347327388.1">
    <property type="nucleotide sequence ID" value="NZ_JBCGUH010000028.1"/>
</dbReference>
<feature type="transmembrane region" description="Helical" evidence="1">
    <location>
        <begin position="37"/>
        <end position="62"/>
    </location>
</feature>
<protein>
    <submittedName>
        <fullName evidence="2">Uncharacterized protein</fullName>
    </submittedName>
</protein>
<feature type="transmembrane region" description="Helical" evidence="1">
    <location>
        <begin position="7"/>
        <end position="31"/>
    </location>
</feature>
<dbReference type="EMBL" id="JBHUEH010000001">
    <property type="protein sequence ID" value="MFD1883909.1"/>
    <property type="molecule type" value="Genomic_DNA"/>
</dbReference>
<keyword evidence="1" id="KW-0472">Membrane</keyword>
<feature type="transmembrane region" description="Helical" evidence="1">
    <location>
        <begin position="74"/>
        <end position="95"/>
    </location>
</feature>
<keyword evidence="3" id="KW-1185">Reference proteome</keyword>